<dbReference type="Proteomes" id="UP001165092">
    <property type="component" value="Unassembled WGS sequence"/>
</dbReference>
<gene>
    <name evidence="3" type="ORF">Nans01_44230</name>
</gene>
<name>A0A9W6UKT9_9ACTN</name>
<comment type="caution">
    <text evidence="3">The sequence shown here is derived from an EMBL/GenBank/DDBJ whole genome shotgun (WGS) entry which is preliminary data.</text>
</comment>
<feature type="region of interest" description="Disordered" evidence="1">
    <location>
        <begin position="32"/>
        <end position="100"/>
    </location>
</feature>
<feature type="domain" description="Transcription factor zinc-finger" evidence="2">
    <location>
        <begin position="1"/>
        <end position="32"/>
    </location>
</feature>
<dbReference type="EMBL" id="BSQG01000011">
    <property type="protein sequence ID" value="GLU50072.1"/>
    <property type="molecule type" value="Genomic_DNA"/>
</dbReference>
<protein>
    <submittedName>
        <fullName evidence="3">Transcriptional regulator</fullName>
    </submittedName>
</protein>
<dbReference type="Pfam" id="PF13453">
    <property type="entry name" value="Zn_ribbon_TFIIB"/>
    <property type="match status" value="1"/>
</dbReference>
<evidence type="ECO:0000313" key="4">
    <source>
        <dbReference type="Proteomes" id="UP001165092"/>
    </source>
</evidence>
<sequence length="100" mass="11228">MRTFDRMGIHIDQCERCRGIFLDAGELEQIVSAEQRHYTPPPPPPYGGAAQGYRPDSPGPYRGRPDSPGPYKGGGYGYSDSPRPYGHKNRRKGFLENLFD</sequence>
<proteinExistence type="predicted"/>
<dbReference type="AlphaFoldDB" id="A0A9W6UKT9"/>
<organism evidence="3 4">
    <name type="scientific">Nocardiopsis ansamitocini</name>
    <dbReference type="NCBI Taxonomy" id="1670832"/>
    <lineage>
        <taxon>Bacteria</taxon>
        <taxon>Bacillati</taxon>
        <taxon>Actinomycetota</taxon>
        <taxon>Actinomycetes</taxon>
        <taxon>Streptosporangiales</taxon>
        <taxon>Nocardiopsidaceae</taxon>
        <taxon>Nocardiopsis</taxon>
    </lineage>
</organism>
<reference evidence="3" key="1">
    <citation type="submission" date="2023-02" db="EMBL/GenBank/DDBJ databases">
        <title>Nocardiopsis ansamitocini NBRC 112285.</title>
        <authorList>
            <person name="Ichikawa N."/>
            <person name="Sato H."/>
            <person name="Tonouchi N."/>
        </authorList>
    </citation>
    <scope>NUCLEOTIDE SEQUENCE</scope>
    <source>
        <strain evidence="3">NBRC 112285</strain>
    </source>
</reference>
<evidence type="ECO:0000256" key="1">
    <source>
        <dbReference type="SAM" id="MobiDB-lite"/>
    </source>
</evidence>
<evidence type="ECO:0000313" key="3">
    <source>
        <dbReference type="EMBL" id="GLU50072.1"/>
    </source>
</evidence>
<keyword evidence="4" id="KW-1185">Reference proteome</keyword>
<accession>A0A9W6UKT9</accession>
<dbReference type="InterPro" id="IPR027392">
    <property type="entry name" value="TF_Znf"/>
</dbReference>
<evidence type="ECO:0000259" key="2">
    <source>
        <dbReference type="Pfam" id="PF13453"/>
    </source>
</evidence>